<evidence type="ECO:0000256" key="6">
    <source>
        <dbReference type="ARBA" id="ARBA00022643"/>
    </source>
</evidence>
<reference evidence="10 11" key="1">
    <citation type="journal article" date="2018" name="Evol. Lett.">
        <title>Horizontal gene cluster transfer increased hallucinogenic mushroom diversity.</title>
        <authorList>
            <person name="Reynolds H.T."/>
            <person name="Vijayakumar V."/>
            <person name="Gluck-Thaler E."/>
            <person name="Korotkin H.B."/>
            <person name="Matheny P.B."/>
            <person name="Slot J.C."/>
        </authorList>
    </citation>
    <scope>NUCLEOTIDE SEQUENCE [LARGE SCALE GENOMIC DNA]</scope>
    <source>
        <strain evidence="10 11">2631</strain>
    </source>
</reference>
<dbReference type="EC" id="1.4.3.5" evidence="4"/>
<dbReference type="GO" id="GO:0010181">
    <property type="term" value="F:FMN binding"/>
    <property type="evidence" value="ECO:0007669"/>
    <property type="project" value="InterPro"/>
</dbReference>
<dbReference type="Gene3D" id="2.30.110.10">
    <property type="entry name" value="Electron Transport, Fmn-binding Protein, Chain A"/>
    <property type="match status" value="1"/>
</dbReference>
<evidence type="ECO:0000313" key="10">
    <source>
        <dbReference type="EMBL" id="PPQ81262.1"/>
    </source>
</evidence>
<dbReference type="NCBIfam" id="TIGR00558">
    <property type="entry name" value="pdxH"/>
    <property type="match status" value="1"/>
</dbReference>
<dbReference type="SUPFAM" id="SSF50475">
    <property type="entry name" value="FMN-binding split barrel"/>
    <property type="match status" value="1"/>
</dbReference>
<dbReference type="InterPro" id="IPR019576">
    <property type="entry name" value="Pyridoxamine_oxidase_dimer_C"/>
</dbReference>
<feature type="domain" description="Pyridoxine 5'-phosphate oxidase dimerisation C-terminal" evidence="9">
    <location>
        <begin position="189"/>
        <end position="235"/>
    </location>
</feature>
<dbReference type="InterPro" id="IPR012349">
    <property type="entry name" value="Split_barrel_FMN-bd"/>
</dbReference>
<evidence type="ECO:0000256" key="1">
    <source>
        <dbReference type="ARBA" id="ARBA00001917"/>
    </source>
</evidence>
<dbReference type="PANTHER" id="PTHR10851">
    <property type="entry name" value="PYRIDOXINE-5-PHOSPHATE OXIDASE"/>
    <property type="match status" value="1"/>
</dbReference>
<name>A0A409WRX9_PSICY</name>
<feature type="domain" description="Pyridoxamine 5'-phosphate oxidase N-terminal" evidence="8">
    <location>
        <begin position="53"/>
        <end position="157"/>
    </location>
</feature>
<keyword evidence="6" id="KW-0288">FMN</keyword>
<evidence type="ECO:0000256" key="7">
    <source>
        <dbReference type="ARBA" id="ARBA00023002"/>
    </source>
</evidence>
<dbReference type="OrthoDB" id="303614at2759"/>
<keyword evidence="5" id="KW-0285">Flavoprotein</keyword>
<comment type="caution">
    <text evidence="10">The sequence shown here is derived from an EMBL/GenBank/DDBJ whole genome shotgun (WGS) entry which is preliminary data.</text>
</comment>
<evidence type="ECO:0000256" key="4">
    <source>
        <dbReference type="ARBA" id="ARBA00012801"/>
    </source>
</evidence>
<evidence type="ECO:0000256" key="2">
    <source>
        <dbReference type="ARBA" id="ARBA00004738"/>
    </source>
</evidence>
<proteinExistence type="inferred from homology"/>
<dbReference type="FunCoup" id="A0A409WRX9">
    <property type="interactions" value="144"/>
</dbReference>
<dbReference type="NCBIfam" id="NF004231">
    <property type="entry name" value="PRK05679.1"/>
    <property type="match status" value="1"/>
</dbReference>
<keyword evidence="11" id="KW-1185">Reference proteome</keyword>
<evidence type="ECO:0000256" key="3">
    <source>
        <dbReference type="ARBA" id="ARBA00005037"/>
    </source>
</evidence>
<dbReference type="InterPro" id="IPR000659">
    <property type="entry name" value="Pyridox_Oxase"/>
</dbReference>
<dbReference type="HAMAP" id="MF_01629">
    <property type="entry name" value="PdxH"/>
    <property type="match status" value="1"/>
</dbReference>
<dbReference type="InParanoid" id="A0A409WRX9"/>
<dbReference type="PANTHER" id="PTHR10851:SF0">
    <property type="entry name" value="PYRIDOXINE-5'-PHOSPHATE OXIDASE"/>
    <property type="match status" value="1"/>
</dbReference>
<comment type="pathway">
    <text evidence="2">Cofactor metabolism; pyridoxal 5'-phosphate salvage; pyridoxal 5'-phosphate from pyridoxamine 5'-phosphate: step 1/1.</text>
</comment>
<evidence type="ECO:0000313" key="11">
    <source>
        <dbReference type="Proteomes" id="UP000283269"/>
    </source>
</evidence>
<evidence type="ECO:0000256" key="5">
    <source>
        <dbReference type="ARBA" id="ARBA00022630"/>
    </source>
</evidence>
<comment type="pathway">
    <text evidence="3">Cofactor metabolism; pyridoxal 5'-phosphate salvage; pyridoxal 5'-phosphate from pyridoxine 5'-phosphate: step 1/1.</text>
</comment>
<dbReference type="STRING" id="93625.A0A409WRX9"/>
<gene>
    <name evidence="10" type="ORF">CVT25_015046</name>
</gene>
<dbReference type="Proteomes" id="UP000283269">
    <property type="component" value="Unassembled WGS sequence"/>
</dbReference>
<dbReference type="AlphaFoldDB" id="A0A409WRX9"/>
<evidence type="ECO:0000259" key="9">
    <source>
        <dbReference type="Pfam" id="PF10590"/>
    </source>
</evidence>
<protein>
    <recommendedName>
        <fullName evidence="4">pyridoxal 5'-phosphate synthase</fullName>
        <ecNumber evidence="4">1.4.3.5</ecNumber>
    </recommendedName>
</protein>
<sequence length="235" mass="26551">MDKVIAQPAADKLQVLPHHQYVTNDNLSPNTVASSPLEQFRAWFKEAIEGGEVKEAEAMTLSTATPTGIPSARIVLLKQVDSKGFVFFTNYTSRKSKELSENPHAAIAIYWREIHRSVRVVGRVEKLSPEENTEYFQSRPIGSRLGAWASKQSTVIQEGDLDARLEKVKTRFGIQDEKDGGVVPTPEFWGGWRVIPDEVEFWSGKPSRLHDRVRYLRAGEESDESATWKIERLSP</sequence>
<dbReference type="Pfam" id="PF10590">
    <property type="entry name" value="PNP_phzG_C"/>
    <property type="match status" value="1"/>
</dbReference>
<organism evidence="10 11">
    <name type="scientific">Psilocybe cyanescens</name>
    <dbReference type="NCBI Taxonomy" id="93625"/>
    <lineage>
        <taxon>Eukaryota</taxon>
        <taxon>Fungi</taxon>
        <taxon>Dikarya</taxon>
        <taxon>Basidiomycota</taxon>
        <taxon>Agaricomycotina</taxon>
        <taxon>Agaricomycetes</taxon>
        <taxon>Agaricomycetidae</taxon>
        <taxon>Agaricales</taxon>
        <taxon>Agaricineae</taxon>
        <taxon>Strophariaceae</taxon>
        <taxon>Psilocybe</taxon>
    </lineage>
</organism>
<dbReference type="GO" id="GO:0004733">
    <property type="term" value="F:pyridoxamine phosphate oxidase activity"/>
    <property type="evidence" value="ECO:0007669"/>
    <property type="project" value="UniProtKB-EC"/>
</dbReference>
<keyword evidence="7" id="KW-0560">Oxidoreductase</keyword>
<dbReference type="Pfam" id="PF01243">
    <property type="entry name" value="PNPOx_N"/>
    <property type="match status" value="1"/>
</dbReference>
<evidence type="ECO:0000259" key="8">
    <source>
        <dbReference type="Pfam" id="PF01243"/>
    </source>
</evidence>
<dbReference type="GO" id="GO:0008615">
    <property type="term" value="P:pyridoxine biosynthetic process"/>
    <property type="evidence" value="ECO:0007669"/>
    <property type="project" value="InterPro"/>
</dbReference>
<comment type="cofactor">
    <cofactor evidence="1">
        <name>FMN</name>
        <dbReference type="ChEBI" id="CHEBI:58210"/>
    </cofactor>
</comment>
<dbReference type="UniPathway" id="UPA01068">
    <property type="reaction ID" value="UER00304"/>
</dbReference>
<dbReference type="EMBL" id="NHYD01003269">
    <property type="protein sequence ID" value="PPQ81262.1"/>
    <property type="molecule type" value="Genomic_DNA"/>
</dbReference>
<dbReference type="InterPro" id="IPR011576">
    <property type="entry name" value="Pyridox_Oxase_N"/>
</dbReference>
<accession>A0A409WRX9</accession>
<dbReference type="PIRSF" id="PIRSF000190">
    <property type="entry name" value="Pyd_amn-ph_oxd"/>
    <property type="match status" value="1"/>
</dbReference>